<dbReference type="Proteomes" id="UP000005952">
    <property type="component" value="Chromosome"/>
</dbReference>
<sequence length="430" mass="46217">MKRLALIAGAAVVLLSGIGAGAYFYLKPSLVSRVAMPAPRPNRKMEAAIGDPNVKIEKSAELSRLVERLGTVQDRVVHGDHGALADQGRLLSEISGVLRHFEKRDWDSYANVRGAFVYVLSGGDYGVLKPLAEDDSRYEADRMLAQGIMQYAQGKMNAARKLLADVDPRSLDVSLVGPFALARASFYIGHDDAKAIALLDEARLACPHTAIEEAAARREIPVLIGSGDKTRAMLLMADYLRRFGRSIYAWKLFRDFSAAVAKREELDSGDVVDKLTTATSTADKQSRIDLFLAMAAVALPPGRIVLARAAAREALSLKPDSAEDVDRATLYEAAANAPTTRAAEALTALHQIAVDRLSDSDIEIHEVAGYIAHTVTSDKIAADDEAPKLSERKGVESSPSPHELALVSSAVESADAAIKEADMVMSGIVK</sequence>
<protein>
    <recommendedName>
        <fullName evidence="3">Chemotaxis protein</fullName>
    </recommendedName>
</protein>
<dbReference type="STRING" id="670307.HYPDE_38628"/>
<gene>
    <name evidence="1" type="ORF">HYPDE_38628</name>
</gene>
<dbReference type="OrthoDB" id="9812933at2"/>
<organism evidence="1 2">
    <name type="scientific">Hyphomicrobium denitrificans 1NES1</name>
    <dbReference type="NCBI Taxonomy" id="670307"/>
    <lineage>
        <taxon>Bacteria</taxon>
        <taxon>Pseudomonadati</taxon>
        <taxon>Pseudomonadota</taxon>
        <taxon>Alphaproteobacteria</taxon>
        <taxon>Hyphomicrobiales</taxon>
        <taxon>Hyphomicrobiaceae</taxon>
        <taxon>Hyphomicrobium</taxon>
    </lineage>
</organism>
<name>N0BGX6_9HYPH</name>
<dbReference type="KEGG" id="hdt:HYPDE_38628"/>
<evidence type="ECO:0000313" key="1">
    <source>
        <dbReference type="EMBL" id="AGK59395.1"/>
    </source>
</evidence>
<dbReference type="eggNOG" id="ENOG502ZART">
    <property type="taxonomic scope" value="Bacteria"/>
</dbReference>
<reference evidence="1 2" key="1">
    <citation type="journal article" date="2013" name="Genome Announc.">
        <title>Genome sequences for three denitrifying bacterial strains isolated from a uranium- and nitrate-contaminated subsurface environment.</title>
        <authorList>
            <person name="Venkatramanan R."/>
            <person name="Prakash O."/>
            <person name="Woyke T."/>
            <person name="Chain P."/>
            <person name="Goodwin L.A."/>
            <person name="Watson D."/>
            <person name="Brooks S."/>
            <person name="Kostka J.E."/>
            <person name="Green S.J."/>
        </authorList>
    </citation>
    <scope>NUCLEOTIDE SEQUENCE [LARGE SCALE GENOMIC DNA]</scope>
    <source>
        <strain evidence="1 2">1NES1</strain>
    </source>
</reference>
<dbReference type="RefSeq" id="WP_015599410.1">
    <property type="nucleotide sequence ID" value="NC_021172.1"/>
</dbReference>
<dbReference type="AlphaFoldDB" id="N0BGX6"/>
<evidence type="ECO:0000313" key="2">
    <source>
        <dbReference type="Proteomes" id="UP000005952"/>
    </source>
</evidence>
<evidence type="ECO:0008006" key="3">
    <source>
        <dbReference type="Google" id="ProtNLM"/>
    </source>
</evidence>
<keyword evidence="2" id="KW-1185">Reference proteome</keyword>
<dbReference type="EMBL" id="CP005587">
    <property type="protein sequence ID" value="AGK59395.1"/>
    <property type="molecule type" value="Genomic_DNA"/>
</dbReference>
<dbReference type="HOGENOM" id="CLU_035030_0_0_5"/>
<accession>N0BGX6</accession>
<proteinExistence type="predicted"/>